<dbReference type="InterPro" id="IPR034260">
    <property type="entry name" value="Yme2_RRM"/>
</dbReference>
<evidence type="ECO:0000256" key="6">
    <source>
        <dbReference type="ARBA" id="ARBA00022989"/>
    </source>
</evidence>
<evidence type="ECO:0000256" key="7">
    <source>
        <dbReference type="ARBA" id="ARBA00023128"/>
    </source>
</evidence>
<evidence type="ECO:0000256" key="8">
    <source>
        <dbReference type="ARBA" id="ARBA00023136"/>
    </source>
</evidence>
<protein>
    <recommendedName>
        <fullName evidence="3 10">Mitochondrial escape protein 2</fullName>
    </recommendedName>
</protein>
<accession>A0A0G2FTI4</accession>
<dbReference type="GO" id="GO:0006397">
    <property type="term" value="P:mRNA processing"/>
    <property type="evidence" value="ECO:0007669"/>
    <property type="project" value="UniProtKB-UniRule"/>
</dbReference>
<comment type="similarity">
    <text evidence="2 10">Belongs to the YME2 family.</text>
</comment>
<evidence type="ECO:0000313" key="13">
    <source>
        <dbReference type="Proteomes" id="UP000053317"/>
    </source>
</evidence>
<keyword evidence="5 10" id="KW-0999">Mitochondrion inner membrane</keyword>
<evidence type="ECO:0000256" key="4">
    <source>
        <dbReference type="ARBA" id="ARBA00022692"/>
    </source>
</evidence>
<dbReference type="CDD" id="cd12433">
    <property type="entry name" value="RRM_Yme2p_like"/>
    <property type="match status" value="1"/>
</dbReference>
<comment type="function">
    <text evidence="9 10">Plays a role in maintaining the mitochondrial genome and in controlling the mtDNA escape. Involved in the regulation of mtDNA nucleotide structure and number. May have a dispensable role in early maturation of pre-rRNA.</text>
</comment>
<evidence type="ECO:0000256" key="5">
    <source>
        <dbReference type="ARBA" id="ARBA00022792"/>
    </source>
</evidence>
<feature type="domain" description="Mitochondrial escape protein 2 C-terminal" evidence="11">
    <location>
        <begin position="331"/>
        <end position="752"/>
    </location>
</feature>
<evidence type="ECO:0000259" key="11">
    <source>
        <dbReference type="Pfam" id="PF10443"/>
    </source>
</evidence>
<reference evidence="12 13" key="1">
    <citation type="submission" date="2015-05" db="EMBL/GenBank/DDBJ databases">
        <title>Distinctive expansion of gene families associated with plant cell wall degradation and secondary metabolism in the genomes of grapevine trunk pathogens.</title>
        <authorList>
            <person name="Lawrence D.P."/>
            <person name="Travadon R."/>
            <person name="Rolshausen P.E."/>
            <person name="Baumgartner K."/>
        </authorList>
    </citation>
    <scope>NUCLEOTIDE SEQUENCE [LARGE SCALE GENOMIC DNA]</scope>
    <source>
        <strain evidence="12">UCRPC4</strain>
    </source>
</reference>
<dbReference type="GO" id="GO:0005743">
    <property type="term" value="C:mitochondrial inner membrane"/>
    <property type="evidence" value="ECO:0007669"/>
    <property type="project" value="UniProtKB-SubCell"/>
</dbReference>
<reference evidence="12 13" key="2">
    <citation type="submission" date="2015-05" db="EMBL/GenBank/DDBJ databases">
        <authorList>
            <person name="Morales-Cruz A."/>
            <person name="Amrine K.C."/>
            <person name="Cantu D."/>
        </authorList>
    </citation>
    <scope>NUCLEOTIDE SEQUENCE [LARGE SCALE GENOMIC DNA]</scope>
    <source>
        <strain evidence="12">UCRPC4</strain>
    </source>
</reference>
<name>A0A0G2FTI4_PHACM</name>
<dbReference type="SUPFAM" id="SSF52540">
    <property type="entry name" value="P-loop containing nucleoside triphosphate hydrolases"/>
    <property type="match status" value="1"/>
</dbReference>
<evidence type="ECO:0000256" key="10">
    <source>
        <dbReference type="RuleBase" id="RU367108"/>
    </source>
</evidence>
<keyword evidence="4 10" id="KW-0812">Transmembrane</keyword>
<keyword evidence="13" id="KW-1185">Reference proteome</keyword>
<dbReference type="PANTHER" id="PTHR32198:SF2">
    <property type="entry name" value="MITOCHONDRIAL ESCAPE PROTEIN 2"/>
    <property type="match status" value="1"/>
</dbReference>
<dbReference type="AlphaFoldDB" id="A0A0G2FTI4"/>
<comment type="caution">
    <text evidence="12">The sequence shown here is derived from an EMBL/GenBank/DDBJ whole genome shotgun (WGS) entry which is preliminary data.</text>
</comment>
<evidence type="ECO:0000256" key="3">
    <source>
        <dbReference type="ARBA" id="ARBA00020222"/>
    </source>
</evidence>
<organism evidence="12 13">
    <name type="scientific">Phaeomoniella chlamydospora</name>
    <name type="common">Phaeoacremonium chlamydosporum</name>
    <dbReference type="NCBI Taxonomy" id="158046"/>
    <lineage>
        <taxon>Eukaryota</taxon>
        <taxon>Fungi</taxon>
        <taxon>Dikarya</taxon>
        <taxon>Ascomycota</taxon>
        <taxon>Pezizomycotina</taxon>
        <taxon>Eurotiomycetes</taxon>
        <taxon>Chaetothyriomycetidae</taxon>
        <taxon>Phaeomoniellales</taxon>
        <taxon>Phaeomoniellaceae</taxon>
        <taxon>Phaeomoniella</taxon>
    </lineage>
</organism>
<keyword evidence="10" id="KW-0507">mRNA processing</keyword>
<feature type="transmembrane region" description="Helical" evidence="10">
    <location>
        <begin position="258"/>
        <end position="275"/>
    </location>
</feature>
<evidence type="ECO:0000256" key="9">
    <source>
        <dbReference type="ARBA" id="ARBA00025276"/>
    </source>
</evidence>
<dbReference type="Pfam" id="PF10443">
    <property type="entry name" value="RNA12"/>
    <property type="match status" value="1"/>
</dbReference>
<proteinExistence type="inferred from homology"/>
<keyword evidence="8 10" id="KW-0472">Membrane</keyword>
<keyword evidence="7 10" id="KW-0496">Mitochondrion</keyword>
<dbReference type="PANTHER" id="PTHR32198">
    <property type="entry name" value="MITOCHONDRIAL ESCAPE PROTEIN 2"/>
    <property type="match status" value="1"/>
</dbReference>
<dbReference type="OrthoDB" id="10267654at2759"/>
<dbReference type="EMBL" id="LCWF01000193">
    <property type="protein sequence ID" value="KKY15193.1"/>
    <property type="molecule type" value="Genomic_DNA"/>
</dbReference>
<dbReference type="InterPro" id="IPR039627">
    <property type="entry name" value="Yme2_C"/>
</dbReference>
<evidence type="ECO:0000313" key="12">
    <source>
        <dbReference type="EMBL" id="KKY15193.1"/>
    </source>
</evidence>
<evidence type="ECO:0000256" key="1">
    <source>
        <dbReference type="ARBA" id="ARBA00004434"/>
    </source>
</evidence>
<dbReference type="InterPro" id="IPR027417">
    <property type="entry name" value="P-loop_NTPase"/>
</dbReference>
<dbReference type="InterPro" id="IPR018850">
    <property type="entry name" value="Mt_escape_2_C"/>
</dbReference>
<sequence>MNRAFSSLWKGATPLRPKEGIFFVNNVFPLKLQWLIKIPFINPEKDLQNLMNKFHKPSIAAADPVSIIRRALPEKLPIQVTEVIPRFREGGAYVKFTHDETITLKEIEATLTEYLDDQPVKPWFNPFEKVRAALVRGKPWVEDLYRFPSARLKVEFLPTTPETSAAELTQETLFSLFRRYGKLAEITPQPADSKILPKYTTIDFTRIRYAIMAKACMHGFILVEEAGGGKAGTVLKLSFERKAKPHWIRDWIMNHPRFVIPAVAAFLAAFTVAVFDPIRTFFIKMHITHGFHLSGNKLWQWARRQASSVGDVFTFRKKQESSSMQTIWEDRKSDIEQLKTWMIETADTFIVVQGPRGSGKRELVLEQALKDRKNILVIDSKPIQEARGDTATIAATANQVGYRPIFSWMNSISSLIDLAAQGTIGTKTGFSETLEAQIVKILGNTTMALKQIGLEGRKKDDKDADLGDDEYLEAHPEKRPVVVIDNFLHKSNENSAIYDRLGEWAAGLTTGNIAHIIFLTTDVSFSKSLGKSLPDRVFRQISLGDASPEVAKKFVIKHLDADAEVEEGKKKLAPSQVRDDLGELDSCIEALGGRLTDLEFLARRIKTGESPQNAVQQIIEQSASEILKMYLLEVDISSRNWSPEQAWLLVKQLSQSDRIRYNELLLSDIYKKNGESTLQALEQAELITIVSSNGRPYAIKPGKPVFQAAFRYLTSDAVLKSRLELALLAKLVGIENKNMEKYEMELRGLAELPGQPRELIPRIKYLLGKCSTSQGKIEGWEREMGELKKVLGKEF</sequence>
<keyword evidence="10" id="KW-0694">RNA-binding</keyword>
<comment type="subcellular location">
    <subcellularLocation>
        <location evidence="1 10">Mitochondrion inner membrane</location>
        <topology evidence="1 10">Single-pass membrane protein</topology>
    </subcellularLocation>
</comment>
<evidence type="ECO:0000256" key="2">
    <source>
        <dbReference type="ARBA" id="ARBA00010320"/>
    </source>
</evidence>
<gene>
    <name evidence="12" type="ORF">UCRPC4_g06420</name>
</gene>
<dbReference type="GO" id="GO:0003723">
    <property type="term" value="F:RNA binding"/>
    <property type="evidence" value="ECO:0007669"/>
    <property type="project" value="UniProtKB-UniRule"/>
</dbReference>
<keyword evidence="6 10" id="KW-1133">Transmembrane helix</keyword>
<dbReference type="Proteomes" id="UP000053317">
    <property type="component" value="Unassembled WGS sequence"/>
</dbReference>